<comment type="caution">
    <text evidence="2">The sequence shown here is derived from an EMBL/GenBank/DDBJ whole genome shotgun (WGS) entry which is preliminary data.</text>
</comment>
<organism evidence="2 3">
    <name type="scientific">Didymodactylos carnosus</name>
    <dbReference type="NCBI Taxonomy" id="1234261"/>
    <lineage>
        <taxon>Eukaryota</taxon>
        <taxon>Metazoa</taxon>
        <taxon>Spiralia</taxon>
        <taxon>Gnathifera</taxon>
        <taxon>Rotifera</taxon>
        <taxon>Eurotatoria</taxon>
        <taxon>Bdelloidea</taxon>
        <taxon>Philodinida</taxon>
        <taxon>Philodinidae</taxon>
        <taxon>Didymodactylos</taxon>
    </lineage>
</organism>
<dbReference type="AlphaFoldDB" id="A0A8S2SRL7"/>
<dbReference type="Proteomes" id="UP000682733">
    <property type="component" value="Unassembled WGS sequence"/>
</dbReference>
<proteinExistence type="predicted"/>
<evidence type="ECO:0000313" key="1">
    <source>
        <dbReference type="EMBL" id="CAF1452451.1"/>
    </source>
</evidence>
<accession>A0A8S2SRL7</accession>
<reference evidence="2" key="1">
    <citation type="submission" date="2021-02" db="EMBL/GenBank/DDBJ databases">
        <authorList>
            <person name="Nowell W R."/>
        </authorList>
    </citation>
    <scope>NUCLEOTIDE SEQUENCE</scope>
</reference>
<dbReference type="EMBL" id="CAJNOK010029811">
    <property type="protein sequence ID" value="CAF1452451.1"/>
    <property type="molecule type" value="Genomic_DNA"/>
</dbReference>
<gene>
    <name evidence="1" type="ORF">OVA965_LOCUS34893</name>
    <name evidence="2" type="ORF">TMI583_LOCUS35840</name>
</gene>
<sequence>SANQTTIQYMFSDDVNEQQQLFSTYYNRIALMPKITRVKNMLPNELGSKLLLRLLWHSRIDTQLIDDNICQLVESIWLESIGDLQQMLSIQPNEITLKNVCLLR</sequence>
<dbReference type="EMBL" id="CAJOBA010051658">
    <property type="protein sequence ID" value="CAF4247010.1"/>
    <property type="molecule type" value="Genomic_DNA"/>
</dbReference>
<feature type="non-terminal residue" evidence="2">
    <location>
        <position position="1"/>
    </location>
</feature>
<name>A0A8S2SRL7_9BILA</name>
<evidence type="ECO:0000313" key="2">
    <source>
        <dbReference type="EMBL" id="CAF4247010.1"/>
    </source>
</evidence>
<evidence type="ECO:0000313" key="3">
    <source>
        <dbReference type="Proteomes" id="UP000682733"/>
    </source>
</evidence>
<protein>
    <submittedName>
        <fullName evidence="2">Uncharacterized protein</fullName>
    </submittedName>
</protein>
<dbReference type="Proteomes" id="UP000677228">
    <property type="component" value="Unassembled WGS sequence"/>
</dbReference>